<feature type="compositionally biased region" description="Polar residues" evidence="5">
    <location>
        <begin position="1"/>
        <end position="23"/>
    </location>
</feature>
<dbReference type="SUPFAM" id="SSF57716">
    <property type="entry name" value="Glucocorticoid receptor-like (DNA-binding domain)"/>
    <property type="match status" value="1"/>
</dbReference>
<dbReference type="InterPro" id="IPR000962">
    <property type="entry name" value="Znf_DskA_TraR"/>
</dbReference>
<dbReference type="Pfam" id="PF01258">
    <property type="entry name" value="zf-dskA_traR"/>
    <property type="match status" value="1"/>
</dbReference>
<dbReference type="EMBL" id="BAABJQ010000003">
    <property type="protein sequence ID" value="GAA5180806.1"/>
    <property type="molecule type" value="Genomic_DNA"/>
</dbReference>
<dbReference type="PROSITE" id="PS51128">
    <property type="entry name" value="ZF_DKSA_2"/>
    <property type="match status" value="1"/>
</dbReference>
<dbReference type="Proteomes" id="UP001501570">
    <property type="component" value="Unassembled WGS sequence"/>
</dbReference>
<evidence type="ECO:0000259" key="6">
    <source>
        <dbReference type="Pfam" id="PF01258"/>
    </source>
</evidence>
<evidence type="ECO:0000256" key="5">
    <source>
        <dbReference type="SAM" id="MobiDB-lite"/>
    </source>
</evidence>
<keyword evidence="8" id="KW-1185">Reference proteome</keyword>
<evidence type="ECO:0000313" key="7">
    <source>
        <dbReference type="EMBL" id="GAA5180806.1"/>
    </source>
</evidence>
<organism evidence="7 8">
    <name type="scientific">Rugosimonospora acidiphila</name>
    <dbReference type="NCBI Taxonomy" id="556531"/>
    <lineage>
        <taxon>Bacteria</taxon>
        <taxon>Bacillati</taxon>
        <taxon>Actinomycetota</taxon>
        <taxon>Actinomycetes</taxon>
        <taxon>Micromonosporales</taxon>
        <taxon>Micromonosporaceae</taxon>
        <taxon>Rugosimonospora</taxon>
    </lineage>
</organism>
<feature type="zinc finger region" description="dksA C4-type" evidence="4">
    <location>
        <begin position="118"/>
        <end position="142"/>
    </location>
</feature>
<sequence>MGVVRSKSQNQRTGRPGTSTATATAERGVRSPEETEQIRVLLQDRYDELCVEYDEATVAVEAMRREQNTDRAGDDEIDSGTKASERERALSLIHSIGERRRQVEYALVRLRDGGYGWCEGCGSAIAVERLAVFPSATSCVACQQLAERRVA</sequence>
<evidence type="ECO:0000256" key="1">
    <source>
        <dbReference type="ARBA" id="ARBA00022723"/>
    </source>
</evidence>
<dbReference type="PROSITE" id="PS01102">
    <property type="entry name" value="ZF_DKSA_1"/>
    <property type="match status" value="1"/>
</dbReference>
<dbReference type="PANTHER" id="PTHR33823:SF2">
    <property type="entry name" value="RNA POLYMERASE-BINDING TRANSCRIPTION FACTOR DKSA"/>
    <property type="match status" value="1"/>
</dbReference>
<feature type="region of interest" description="Disordered" evidence="5">
    <location>
        <begin position="64"/>
        <end position="84"/>
    </location>
</feature>
<feature type="compositionally biased region" description="Basic and acidic residues" evidence="5">
    <location>
        <begin position="64"/>
        <end position="74"/>
    </location>
</feature>
<dbReference type="PANTHER" id="PTHR33823">
    <property type="entry name" value="RNA POLYMERASE-BINDING TRANSCRIPTION FACTOR DKSA-RELATED"/>
    <property type="match status" value="1"/>
</dbReference>
<dbReference type="InterPro" id="IPR037187">
    <property type="entry name" value="DnaK_N"/>
</dbReference>
<feature type="domain" description="Zinc finger DksA/TraR C4-type" evidence="6">
    <location>
        <begin position="113"/>
        <end position="148"/>
    </location>
</feature>
<keyword evidence="2" id="KW-0863">Zinc-finger</keyword>
<keyword evidence="3" id="KW-0862">Zinc</keyword>
<dbReference type="InterPro" id="IPR020458">
    <property type="entry name" value="Znf_DskA_TraR_CS"/>
</dbReference>
<reference evidence="8" key="1">
    <citation type="journal article" date="2019" name="Int. J. Syst. Evol. Microbiol.">
        <title>The Global Catalogue of Microorganisms (GCM) 10K type strain sequencing project: providing services to taxonomists for standard genome sequencing and annotation.</title>
        <authorList>
            <consortium name="The Broad Institute Genomics Platform"/>
            <consortium name="The Broad Institute Genome Sequencing Center for Infectious Disease"/>
            <person name="Wu L."/>
            <person name="Ma J."/>
        </authorList>
    </citation>
    <scope>NUCLEOTIDE SEQUENCE [LARGE SCALE GENOMIC DNA]</scope>
    <source>
        <strain evidence="8">JCM 18304</strain>
    </source>
</reference>
<evidence type="ECO:0000256" key="3">
    <source>
        <dbReference type="ARBA" id="ARBA00022833"/>
    </source>
</evidence>
<name>A0ABP9RLZ6_9ACTN</name>
<comment type="caution">
    <text evidence="7">The sequence shown here is derived from an EMBL/GenBank/DDBJ whole genome shotgun (WGS) entry which is preliminary data.</text>
</comment>
<proteinExistence type="predicted"/>
<evidence type="ECO:0000313" key="8">
    <source>
        <dbReference type="Proteomes" id="UP001501570"/>
    </source>
</evidence>
<feature type="compositionally biased region" description="Basic and acidic residues" evidence="5">
    <location>
        <begin position="27"/>
        <end position="36"/>
    </location>
</feature>
<evidence type="ECO:0000256" key="4">
    <source>
        <dbReference type="PROSITE-ProRule" id="PRU00510"/>
    </source>
</evidence>
<accession>A0ABP9RLZ6</accession>
<evidence type="ECO:0000256" key="2">
    <source>
        <dbReference type="ARBA" id="ARBA00022771"/>
    </source>
</evidence>
<dbReference type="Gene3D" id="1.20.120.910">
    <property type="entry name" value="DksA, coiled-coil domain"/>
    <property type="match status" value="1"/>
</dbReference>
<keyword evidence="1" id="KW-0479">Metal-binding</keyword>
<dbReference type="SUPFAM" id="SSF109635">
    <property type="entry name" value="DnaK suppressor protein DksA, alpha-hairpin domain"/>
    <property type="match status" value="1"/>
</dbReference>
<protein>
    <submittedName>
        <fullName evidence="7">RNA polymerase-binding protein DksA</fullName>
    </submittedName>
</protein>
<feature type="region of interest" description="Disordered" evidence="5">
    <location>
        <begin position="1"/>
        <end position="36"/>
    </location>
</feature>
<gene>
    <name evidence="7" type="primary">dksA</name>
    <name evidence="7" type="ORF">GCM10023322_13950</name>
</gene>